<reference evidence="2 3" key="1">
    <citation type="journal article" date="2010" name="Nature">
        <title>Genome sequence of the palaeopolyploid soybean.</title>
        <authorList>
            <person name="Schmutz J."/>
            <person name="Cannon S.B."/>
            <person name="Schlueter J."/>
            <person name="Ma J."/>
            <person name="Mitros T."/>
            <person name="Nelson W."/>
            <person name="Hyten D.L."/>
            <person name="Song Q."/>
            <person name="Thelen J.J."/>
            <person name="Cheng J."/>
            <person name="Xu D."/>
            <person name="Hellsten U."/>
            <person name="May G.D."/>
            <person name="Yu Y."/>
            <person name="Sakurai T."/>
            <person name="Umezawa T."/>
            <person name="Bhattacharyya M.K."/>
            <person name="Sandhu D."/>
            <person name="Valliyodan B."/>
            <person name="Lindquist E."/>
            <person name="Peto M."/>
            <person name="Grant D."/>
            <person name="Shu S."/>
            <person name="Goodstein D."/>
            <person name="Barry K."/>
            <person name="Futrell-Griggs M."/>
            <person name="Abernathy B."/>
            <person name="Du J."/>
            <person name="Tian Z."/>
            <person name="Zhu L."/>
            <person name="Gill N."/>
            <person name="Joshi T."/>
            <person name="Libault M."/>
            <person name="Sethuraman A."/>
            <person name="Zhang X.-C."/>
            <person name="Shinozaki K."/>
            <person name="Nguyen H.T."/>
            <person name="Wing R.A."/>
            <person name="Cregan P."/>
            <person name="Specht J."/>
            <person name="Grimwood J."/>
            <person name="Rokhsar D."/>
            <person name="Stacey G."/>
            <person name="Shoemaker R.C."/>
            <person name="Jackson S.A."/>
        </authorList>
    </citation>
    <scope>NUCLEOTIDE SEQUENCE</scope>
    <source>
        <strain evidence="3">cv. Williams 82</strain>
        <tissue evidence="2">Callus</tissue>
    </source>
</reference>
<gene>
    <name evidence="2" type="ORF">GLYMA_20G115200</name>
</gene>
<accession>A0A0R0EAH2</accession>
<keyword evidence="1" id="KW-0472">Membrane</keyword>
<proteinExistence type="predicted"/>
<sequence length="92" mass="10811">MHAWKNRNIGFRGVIGAPLKLFIVYVSVFFFLTRFVFYCCCMLHCILNHNTVNPSVSMRLRPKRTCCGVECFGGFHIQRFSYLFIFLRGDFT</sequence>
<dbReference type="Gramene" id="KRG90811">
    <property type="protein sequence ID" value="KRG90811"/>
    <property type="gene ID" value="GLYMA_20G115200"/>
</dbReference>
<dbReference type="EMBL" id="CM000853">
    <property type="protein sequence ID" value="KRG90811.1"/>
    <property type="molecule type" value="Genomic_DNA"/>
</dbReference>
<dbReference type="AlphaFoldDB" id="A0A0R0EAH2"/>
<keyword evidence="1" id="KW-0812">Transmembrane</keyword>
<dbReference type="InParanoid" id="A0A0R0EAH2"/>
<dbReference type="EnsemblPlants" id="KRG90811">
    <property type="protein sequence ID" value="KRG90811"/>
    <property type="gene ID" value="GLYMA_20G115200"/>
</dbReference>
<keyword evidence="1" id="KW-1133">Transmembrane helix</keyword>
<evidence type="ECO:0000313" key="2">
    <source>
        <dbReference type="EMBL" id="KRG90811.1"/>
    </source>
</evidence>
<name>A0A0R0EAH2_SOYBN</name>
<feature type="transmembrane region" description="Helical" evidence="1">
    <location>
        <begin position="21"/>
        <end position="38"/>
    </location>
</feature>
<evidence type="ECO:0000313" key="3">
    <source>
        <dbReference type="EnsemblPlants" id="KRG90811"/>
    </source>
</evidence>
<dbReference type="Proteomes" id="UP000008827">
    <property type="component" value="Chromosome 20"/>
</dbReference>
<reference evidence="2" key="3">
    <citation type="submission" date="2018-07" db="EMBL/GenBank/DDBJ databases">
        <title>WGS assembly of Glycine max.</title>
        <authorList>
            <person name="Schmutz J."/>
            <person name="Cannon S."/>
            <person name="Schlueter J."/>
            <person name="Ma J."/>
            <person name="Mitros T."/>
            <person name="Nelson W."/>
            <person name="Hyten D."/>
            <person name="Song Q."/>
            <person name="Thelen J."/>
            <person name="Cheng J."/>
            <person name="Xu D."/>
            <person name="Hellsten U."/>
            <person name="May G."/>
            <person name="Yu Y."/>
            <person name="Sakurai T."/>
            <person name="Umezawa T."/>
            <person name="Bhattacharyya M."/>
            <person name="Sandhu D."/>
            <person name="Valliyodan B."/>
            <person name="Lindquist E."/>
            <person name="Peto M."/>
            <person name="Grant D."/>
            <person name="Shu S."/>
            <person name="Goodstein D."/>
            <person name="Barry K."/>
            <person name="Futrell-Griggs M."/>
            <person name="Abernathy B."/>
            <person name="Du J."/>
            <person name="Tian Z."/>
            <person name="Zhu L."/>
            <person name="Gill N."/>
            <person name="Joshi T."/>
            <person name="Libault M."/>
            <person name="Sethuraman A."/>
            <person name="Zhang X."/>
            <person name="Shinozaki K."/>
            <person name="Nguyen H."/>
            <person name="Wing R."/>
            <person name="Cregan P."/>
            <person name="Specht J."/>
            <person name="Grimwood J."/>
            <person name="Rokhsar D."/>
            <person name="Stacey G."/>
            <person name="Shoemaker R."/>
            <person name="Jackson S."/>
        </authorList>
    </citation>
    <scope>NUCLEOTIDE SEQUENCE</scope>
    <source>
        <tissue evidence="2">Callus</tissue>
    </source>
</reference>
<reference evidence="3" key="2">
    <citation type="submission" date="2018-02" db="UniProtKB">
        <authorList>
            <consortium name="EnsemblPlants"/>
        </authorList>
    </citation>
    <scope>IDENTIFICATION</scope>
    <source>
        <strain evidence="3">Williams 82</strain>
    </source>
</reference>
<evidence type="ECO:0000256" key="1">
    <source>
        <dbReference type="SAM" id="Phobius"/>
    </source>
</evidence>
<keyword evidence="4" id="KW-1185">Reference proteome</keyword>
<protein>
    <submittedName>
        <fullName evidence="2 3">Uncharacterized protein</fullName>
    </submittedName>
</protein>
<organism evidence="2">
    <name type="scientific">Glycine max</name>
    <name type="common">Soybean</name>
    <name type="synonym">Glycine hispida</name>
    <dbReference type="NCBI Taxonomy" id="3847"/>
    <lineage>
        <taxon>Eukaryota</taxon>
        <taxon>Viridiplantae</taxon>
        <taxon>Streptophyta</taxon>
        <taxon>Embryophyta</taxon>
        <taxon>Tracheophyta</taxon>
        <taxon>Spermatophyta</taxon>
        <taxon>Magnoliopsida</taxon>
        <taxon>eudicotyledons</taxon>
        <taxon>Gunneridae</taxon>
        <taxon>Pentapetalae</taxon>
        <taxon>rosids</taxon>
        <taxon>fabids</taxon>
        <taxon>Fabales</taxon>
        <taxon>Fabaceae</taxon>
        <taxon>Papilionoideae</taxon>
        <taxon>50 kb inversion clade</taxon>
        <taxon>NPAAA clade</taxon>
        <taxon>indigoferoid/millettioid clade</taxon>
        <taxon>Phaseoleae</taxon>
        <taxon>Glycine</taxon>
        <taxon>Glycine subgen. Soja</taxon>
    </lineage>
</organism>
<evidence type="ECO:0000313" key="4">
    <source>
        <dbReference type="Proteomes" id="UP000008827"/>
    </source>
</evidence>
<dbReference type="ExpressionAtlas" id="A0A0R0EAH2">
    <property type="expression patterns" value="baseline and differential"/>
</dbReference>